<dbReference type="Proteomes" id="UP000292262">
    <property type="component" value="Unassembled WGS sequence"/>
</dbReference>
<proteinExistence type="predicted"/>
<accession>A0A4Q7NYL5</accession>
<comment type="caution">
    <text evidence="1">The sequence shown here is derived from an EMBL/GenBank/DDBJ whole genome shotgun (WGS) entry which is preliminary data.</text>
</comment>
<name>A0A4Q7NYL5_9FLAO</name>
<keyword evidence="2" id="KW-1185">Reference proteome</keyword>
<organism evidence="1 2">
    <name type="scientific">Aquimarina brevivitae</name>
    <dbReference type="NCBI Taxonomy" id="323412"/>
    <lineage>
        <taxon>Bacteria</taxon>
        <taxon>Pseudomonadati</taxon>
        <taxon>Bacteroidota</taxon>
        <taxon>Flavobacteriia</taxon>
        <taxon>Flavobacteriales</taxon>
        <taxon>Flavobacteriaceae</taxon>
        <taxon>Aquimarina</taxon>
    </lineage>
</organism>
<dbReference type="AlphaFoldDB" id="A0A4Q7NYL5"/>
<sequence length="72" mass="8308">MIAKVEPMNITTEYVLLTDDQNYVVEYLIGELILSTSITEAMKFNDEKIALKFKDRLKQSCQLTLSVNTYID</sequence>
<protein>
    <submittedName>
        <fullName evidence="1">Uncharacterized protein</fullName>
    </submittedName>
</protein>
<dbReference type="EMBL" id="SGXE01000003">
    <property type="protein sequence ID" value="RZS92536.1"/>
    <property type="molecule type" value="Genomic_DNA"/>
</dbReference>
<gene>
    <name evidence="1" type="ORF">EV197_2674</name>
</gene>
<reference evidence="1 2" key="1">
    <citation type="submission" date="2019-02" db="EMBL/GenBank/DDBJ databases">
        <title>Genomic Encyclopedia of Type Strains, Phase IV (KMG-IV): sequencing the most valuable type-strain genomes for metagenomic binning, comparative biology and taxonomic classification.</title>
        <authorList>
            <person name="Goeker M."/>
        </authorList>
    </citation>
    <scope>NUCLEOTIDE SEQUENCE [LARGE SCALE GENOMIC DNA]</scope>
    <source>
        <strain evidence="1 2">DSM 17196</strain>
    </source>
</reference>
<evidence type="ECO:0000313" key="1">
    <source>
        <dbReference type="EMBL" id="RZS92536.1"/>
    </source>
</evidence>
<evidence type="ECO:0000313" key="2">
    <source>
        <dbReference type="Proteomes" id="UP000292262"/>
    </source>
</evidence>
<dbReference type="RefSeq" id="WP_242610735.1">
    <property type="nucleotide sequence ID" value="NZ_SGXE01000003.1"/>
</dbReference>